<evidence type="ECO:0000313" key="2">
    <source>
        <dbReference type="Proteomes" id="UP000699042"/>
    </source>
</evidence>
<gene>
    <name evidence="1" type="ORF">JMJ77_007804</name>
</gene>
<reference evidence="1" key="1">
    <citation type="submission" date="2021-05" db="EMBL/GenBank/DDBJ databases">
        <title>Comparative genomics of three Colletotrichum scovillei strains and genetic complementation revealed genes involved fungal growth and virulence on chili pepper.</title>
        <authorList>
            <person name="Hsieh D.-K."/>
            <person name="Chuang S.-C."/>
            <person name="Chen C.-Y."/>
            <person name="Chao Y.-T."/>
            <person name="Lu M.-Y.J."/>
            <person name="Lee M.-H."/>
            <person name="Shih M.-C."/>
        </authorList>
    </citation>
    <scope>NUCLEOTIDE SEQUENCE</scope>
    <source>
        <strain evidence="1">Coll-153</strain>
    </source>
</reference>
<name>A0A9P7UFW6_9PEZI</name>
<keyword evidence="2" id="KW-1185">Reference proteome</keyword>
<sequence length="42" mass="4797">LIRRPGSRWSIVGCYQCQTTANNLSCRDSLACWTEEKMMSTV</sequence>
<organism evidence="1 2">
    <name type="scientific">Colletotrichum scovillei</name>
    <dbReference type="NCBI Taxonomy" id="1209932"/>
    <lineage>
        <taxon>Eukaryota</taxon>
        <taxon>Fungi</taxon>
        <taxon>Dikarya</taxon>
        <taxon>Ascomycota</taxon>
        <taxon>Pezizomycotina</taxon>
        <taxon>Sordariomycetes</taxon>
        <taxon>Hypocreomycetidae</taxon>
        <taxon>Glomerellales</taxon>
        <taxon>Glomerellaceae</taxon>
        <taxon>Colletotrichum</taxon>
        <taxon>Colletotrichum acutatum species complex</taxon>
    </lineage>
</organism>
<evidence type="ECO:0000313" key="1">
    <source>
        <dbReference type="EMBL" id="KAG7055343.1"/>
    </source>
</evidence>
<dbReference type="AlphaFoldDB" id="A0A9P7UFW6"/>
<protein>
    <submittedName>
        <fullName evidence="1">Uncharacterized protein</fullName>
    </submittedName>
</protein>
<proteinExistence type="predicted"/>
<accession>A0A9P7UFW6</accession>
<dbReference type="EMBL" id="JAESDN010000002">
    <property type="protein sequence ID" value="KAG7055343.1"/>
    <property type="molecule type" value="Genomic_DNA"/>
</dbReference>
<dbReference type="Proteomes" id="UP000699042">
    <property type="component" value="Unassembled WGS sequence"/>
</dbReference>
<comment type="caution">
    <text evidence="1">The sequence shown here is derived from an EMBL/GenBank/DDBJ whole genome shotgun (WGS) entry which is preliminary data.</text>
</comment>
<feature type="non-terminal residue" evidence="1">
    <location>
        <position position="1"/>
    </location>
</feature>